<evidence type="ECO:0000256" key="2">
    <source>
        <dbReference type="SAM" id="SignalP"/>
    </source>
</evidence>
<reference evidence="3" key="1">
    <citation type="submission" date="2021-06" db="EMBL/GenBank/DDBJ databases">
        <title>Comparative genomics, transcriptomics and evolutionary studies reveal genomic signatures of adaptation to plant cell wall in hemibiotrophic fungi.</title>
        <authorList>
            <consortium name="DOE Joint Genome Institute"/>
            <person name="Baroncelli R."/>
            <person name="Diaz J.F."/>
            <person name="Benocci T."/>
            <person name="Peng M."/>
            <person name="Battaglia E."/>
            <person name="Haridas S."/>
            <person name="Andreopoulos W."/>
            <person name="Labutti K."/>
            <person name="Pangilinan J."/>
            <person name="Floch G.L."/>
            <person name="Makela M.R."/>
            <person name="Henrissat B."/>
            <person name="Grigoriev I.V."/>
            <person name="Crouch J.A."/>
            <person name="De Vries R.P."/>
            <person name="Sukno S.A."/>
            <person name="Thon M.R."/>
        </authorList>
    </citation>
    <scope>NUCLEOTIDE SEQUENCE</scope>
    <source>
        <strain evidence="3">CBS 125086</strain>
    </source>
</reference>
<dbReference type="InterPro" id="IPR021851">
    <property type="entry name" value="DUF3455"/>
</dbReference>
<evidence type="ECO:0000256" key="1">
    <source>
        <dbReference type="SAM" id="MobiDB-lite"/>
    </source>
</evidence>
<dbReference type="PANTHER" id="PTHR35567:SF3">
    <property type="entry name" value="MALATE DEHYDROGENASE"/>
    <property type="match status" value="1"/>
</dbReference>
<protein>
    <submittedName>
        <fullName evidence="3">Malate dehydrogenase</fullName>
    </submittedName>
</protein>
<feature type="chain" id="PRO_5042097216" evidence="2">
    <location>
        <begin position="18"/>
        <end position="253"/>
    </location>
</feature>
<dbReference type="PANTHER" id="PTHR35567">
    <property type="entry name" value="MALATE DEHYDROGENASE (AFU_ORTHOLOGUE AFUA_2G13800)"/>
    <property type="match status" value="1"/>
</dbReference>
<keyword evidence="4" id="KW-1185">Reference proteome</keyword>
<name>A0AAD8PYI1_9PEZI</name>
<accession>A0AAD8PYI1</accession>
<proteinExistence type="predicted"/>
<dbReference type="GeneID" id="85439115"/>
<gene>
    <name evidence="3" type="ORF">LY79DRAFT_516980</name>
</gene>
<dbReference type="RefSeq" id="XP_060413417.1">
    <property type="nucleotide sequence ID" value="XM_060554875.1"/>
</dbReference>
<evidence type="ECO:0000313" key="3">
    <source>
        <dbReference type="EMBL" id="KAK1589884.1"/>
    </source>
</evidence>
<sequence>MLAKTFLLLASLALASAAPAKREAGRPGCGPKPVAPTLPTHGNGAELPAPAADLVLKYIALGHGIQNYTCVVPNATTHTAVATGALAALYDARPLYPNAGPGSLPSVEAFDALTTNAVWGSPLPLVSDGVTRYGASLDPFPAPADLALPNIAPLKQIGVHFFDNKGVPTFKVGQGILKAAKLNGIKAPASADPGPEETGAVDWLQLGDKGGSKGITAVYRVATAGGVAHKCTTDGASDSVPYAAYYWLYGPKA</sequence>
<evidence type="ECO:0000313" key="4">
    <source>
        <dbReference type="Proteomes" id="UP001230504"/>
    </source>
</evidence>
<dbReference type="AlphaFoldDB" id="A0AAD8PYI1"/>
<keyword evidence="2" id="KW-0732">Signal</keyword>
<dbReference type="Pfam" id="PF11937">
    <property type="entry name" value="DUF3455"/>
    <property type="match status" value="1"/>
</dbReference>
<feature type="signal peptide" evidence="2">
    <location>
        <begin position="1"/>
        <end position="17"/>
    </location>
</feature>
<comment type="caution">
    <text evidence="3">The sequence shown here is derived from an EMBL/GenBank/DDBJ whole genome shotgun (WGS) entry which is preliminary data.</text>
</comment>
<dbReference type="Proteomes" id="UP001230504">
    <property type="component" value="Unassembled WGS sequence"/>
</dbReference>
<feature type="region of interest" description="Disordered" evidence="1">
    <location>
        <begin position="22"/>
        <end position="42"/>
    </location>
</feature>
<organism evidence="3 4">
    <name type="scientific">Colletotrichum navitas</name>
    <dbReference type="NCBI Taxonomy" id="681940"/>
    <lineage>
        <taxon>Eukaryota</taxon>
        <taxon>Fungi</taxon>
        <taxon>Dikarya</taxon>
        <taxon>Ascomycota</taxon>
        <taxon>Pezizomycotina</taxon>
        <taxon>Sordariomycetes</taxon>
        <taxon>Hypocreomycetidae</taxon>
        <taxon>Glomerellales</taxon>
        <taxon>Glomerellaceae</taxon>
        <taxon>Colletotrichum</taxon>
        <taxon>Colletotrichum graminicola species complex</taxon>
    </lineage>
</organism>
<dbReference type="EMBL" id="JAHLJV010000035">
    <property type="protein sequence ID" value="KAK1589884.1"/>
    <property type="molecule type" value="Genomic_DNA"/>
</dbReference>